<dbReference type="GO" id="GO:0048038">
    <property type="term" value="F:quinone binding"/>
    <property type="evidence" value="ECO:0007669"/>
    <property type="project" value="UniProtKB-KW"/>
</dbReference>
<comment type="similarity">
    <text evidence="9">Belongs to the quinone-dependent D-lactate dehydrogenase family.</text>
</comment>
<evidence type="ECO:0000256" key="11">
    <source>
        <dbReference type="PIRSR" id="PIRSR000101-1"/>
    </source>
</evidence>
<dbReference type="FunFam" id="3.30.70.610:FF:000001">
    <property type="entry name" value="Quinone-dependent D-lactate dehydrogenase"/>
    <property type="match status" value="1"/>
</dbReference>
<dbReference type="GO" id="GO:0022904">
    <property type="term" value="P:respiratory electron transport chain"/>
    <property type="evidence" value="ECO:0007669"/>
    <property type="project" value="InterPro"/>
</dbReference>
<dbReference type="GO" id="GO:0055085">
    <property type="term" value="P:transmembrane transport"/>
    <property type="evidence" value="ECO:0007669"/>
    <property type="project" value="InterPro"/>
</dbReference>
<keyword evidence="2 9" id="KW-1003">Cell membrane</keyword>
<comment type="cofactor">
    <cofactor evidence="1 9 10 11">
        <name>FAD</name>
        <dbReference type="ChEBI" id="CHEBI:57692"/>
    </cofactor>
</comment>
<feature type="binding site" evidence="11">
    <location>
        <position position="258"/>
    </location>
    <ligand>
        <name>FAD</name>
        <dbReference type="ChEBI" id="CHEBI:57692"/>
    </ligand>
</feature>
<dbReference type="PROSITE" id="PS51387">
    <property type="entry name" value="FAD_PCMH"/>
    <property type="match status" value="1"/>
</dbReference>
<dbReference type="EMBL" id="PDDV01000013">
    <property type="protein sequence ID" value="PEH73322.1"/>
    <property type="molecule type" value="Genomic_DNA"/>
</dbReference>
<dbReference type="InterPro" id="IPR006094">
    <property type="entry name" value="Oxid_FAD_bind_N"/>
</dbReference>
<comment type="subcellular location">
    <subcellularLocation>
        <location evidence="9">Cell inner membrane</location>
        <topology evidence="9">Peripheral membrane protein</topology>
        <orientation evidence="9">Cytoplasmic side</orientation>
    </subcellularLocation>
</comment>
<dbReference type="PANTHER" id="PTHR43716">
    <property type="entry name" value="D-2-HYDROXYGLUTARATE DEHYDROGENASE, MITOCHONDRIAL"/>
    <property type="match status" value="1"/>
</dbReference>
<dbReference type="InterPro" id="IPR016167">
    <property type="entry name" value="FAD-bd_PCMH_sub1"/>
</dbReference>
<feature type="binding site" evidence="9 11">
    <location>
        <position position="263"/>
    </location>
    <ligand>
        <name>FAD</name>
        <dbReference type="ChEBI" id="CHEBI:57692"/>
    </ligand>
</feature>
<dbReference type="Gene3D" id="3.30.465.10">
    <property type="match status" value="1"/>
</dbReference>
<dbReference type="Gene3D" id="3.30.1370.20">
    <property type="entry name" value="D-lactate dehydrogenase, cap domain, subdomain 2"/>
    <property type="match status" value="1"/>
</dbReference>
<dbReference type="SUPFAM" id="SSF56176">
    <property type="entry name" value="FAD-binding/transporter-associated domain-like"/>
    <property type="match status" value="1"/>
</dbReference>
<comment type="function">
    <text evidence="9 10">Catalyzes the oxidation of D-lactate to pyruvate.</text>
</comment>
<feature type="binding site" evidence="9 11">
    <location>
        <position position="151"/>
    </location>
    <ligand>
        <name>FAD</name>
        <dbReference type="ChEBI" id="CHEBI:57692"/>
    </ligand>
</feature>
<evidence type="ECO:0000256" key="1">
    <source>
        <dbReference type="ARBA" id="ARBA00001974"/>
    </source>
</evidence>
<keyword evidence="5 9" id="KW-0874">Quinone</keyword>
<dbReference type="NCBIfam" id="NF008387">
    <property type="entry name" value="PRK11183.1"/>
    <property type="match status" value="1"/>
</dbReference>
<dbReference type="InterPro" id="IPR016173">
    <property type="entry name" value="D-lactate_DH_C-sub2"/>
</dbReference>
<dbReference type="GO" id="GO:0031234">
    <property type="term" value="C:extrinsic component of cytoplasmic side of plasma membrane"/>
    <property type="evidence" value="ECO:0007669"/>
    <property type="project" value="UniProtKB-UniRule"/>
</dbReference>
<protein>
    <recommendedName>
        <fullName evidence="9">Quinone-dependent D-lactate dehydrogenase</fullName>
        <ecNumber evidence="9">1.1.5.12</ecNumber>
    </recommendedName>
    <alternativeName>
        <fullName evidence="9">D-lactate dehydrogenase</fullName>
        <shortName evidence="9">D-LDH</shortName>
    </alternativeName>
</protein>
<dbReference type="GO" id="GO:0006089">
    <property type="term" value="P:lactate metabolic process"/>
    <property type="evidence" value="ECO:0007669"/>
    <property type="project" value="UniProtKB-UniRule"/>
</dbReference>
<feature type="domain" description="FAD-binding PCMH-type" evidence="12">
    <location>
        <begin position="43"/>
        <end position="273"/>
    </location>
</feature>
<dbReference type="Gene3D" id="3.30.43.10">
    <property type="entry name" value="Uridine Diphospho-n-acetylenolpyruvylglucosamine Reductase, domain 2"/>
    <property type="match status" value="1"/>
</dbReference>
<keyword evidence="8 9" id="KW-0472">Membrane</keyword>
<dbReference type="EC" id="1.1.5.12" evidence="9"/>
<dbReference type="FunFam" id="3.30.43.10:FF:000005">
    <property type="entry name" value="Quinone-dependent D-lactate dehydrogenase"/>
    <property type="match status" value="1"/>
</dbReference>
<evidence type="ECO:0000313" key="14">
    <source>
        <dbReference type="Proteomes" id="UP000219788"/>
    </source>
</evidence>
<evidence type="ECO:0000256" key="3">
    <source>
        <dbReference type="ARBA" id="ARBA00022519"/>
    </source>
</evidence>
<keyword evidence="4 9" id="KW-0285">Flavoprotein</keyword>
<evidence type="ECO:0000256" key="5">
    <source>
        <dbReference type="ARBA" id="ARBA00022719"/>
    </source>
</evidence>
<dbReference type="SUPFAM" id="SSF55103">
    <property type="entry name" value="FAD-linked oxidases, C-terminal domain"/>
    <property type="match status" value="1"/>
</dbReference>
<gene>
    <name evidence="9" type="primary">dld</name>
    <name evidence="13" type="ORF">CRM76_16000</name>
</gene>
<dbReference type="PANTHER" id="PTHR43716:SF1">
    <property type="entry name" value="D-2-HYDROXYGLUTARATE DEHYDROGENASE, MITOCHONDRIAL"/>
    <property type="match status" value="1"/>
</dbReference>
<evidence type="ECO:0000259" key="12">
    <source>
        <dbReference type="PROSITE" id="PS51387"/>
    </source>
</evidence>
<evidence type="ECO:0000256" key="4">
    <source>
        <dbReference type="ARBA" id="ARBA00022630"/>
    </source>
</evidence>
<proteinExistence type="inferred from homology"/>
<reference evidence="14" key="1">
    <citation type="submission" date="2017-09" db="EMBL/GenBank/DDBJ databases">
        <title>FDA dAtabase for Regulatory Grade micrObial Sequences (FDA-ARGOS): Supporting development and validation of Infectious Disease Dx tests.</title>
        <authorList>
            <person name="Goldberg B."/>
            <person name="Campos J."/>
            <person name="Tallon L."/>
            <person name="Sadzewicz L."/>
            <person name="Ott S."/>
            <person name="Zhao X."/>
            <person name="Nagaraj S."/>
            <person name="Vavikolanu K."/>
            <person name="Aluvathingal J."/>
            <person name="Nadendla S."/>
            <person name="Geyer C."/>
            <person name="Sichtig H."/>
        </authorList>
    </citation>
    <scope>NUCLEOTIDE SEQUENCE [LARGE SCALE GENOMIC DNA]</scope>
    <source>
        <strain evidence="14">FDAARGOS_370</strain>
    </source>
</reference>
<evidence type="ECO:0000256" key="10">
    <source>
        <dbReference type="PIRNR" id="PIRNR000101"/>
    </source>
</evidence>
<feature type="binding site" evidence="9 11">
    <location>
        <begin position="77"/>
        <end position="81"/>
    </location>
    <ligand>
        <name>FAD</name>
        <dbReference type="ChEBI" id="CHEBI:57692"/>
    </ligand>
</feature>
<keyword evidence="3 9" id="KW-0997">Cell inner membrane</keyword>
<dbReference type="InterPro" id="IPR016169">
    <property type="entry name" value="FAD-bd_PCMH_sub2"/>
</dbReference>
<dbReference type="AlphaFoldDB" id="A0A2A7U4I4"/>
<dbReference type="InterPro" id="IPR051264">
    <property type="entry name" value="FAD-oxidored/transferase_4"/>
</dbReference>
<evidence type="ECO:0000313" key="13">
    <source>
        <dbReference type="EMBL" id="PEH73322.1"/>
    </source>
</evidence>
<comment type="caution">
    <text evidence="13">The sequence shown here is derived from an EMBL/GenBank/DDBJ whole genome shotgun (WGS) entry which is preliminary data.</text>
</comment>
<accession>A0A2A7U4I4</accession>
<organism evidence="13 14">
    <name type="scientific">Edwardsiella tarda</name>
    <dbReference type="NCBI Taxonomy" id="636"/>
    <lineage>
        <taxon>Bacteria</taxon>
        <taxon>Pseudomonadati</taxon>
        <taxon>Pseudomonadota</taxon>
        <taxon>Gammaproteobacteria</taxon>
        <taxon>Enterobacterales</taxon>
        <taxon>Hafniaceae</taxon>
        <taxon>Edwardsiella</taxon>
    </lineage>
</organism>
<dbReference type="Pfam" id="PF09330">
    <property type="entry name" value="Lact-deh-memb"/>
    <property type="match status" value="1"/>
</dbReference>
<dbReference type="STRING" id="636.AAW15_11355"/>
<comment type="catalytic activity">
    <reaction evidence="9 10">
        <text>(R)-lactate + a quinone = a quinol + pyruvate</text>
        <dbReference type="Rhea" id="RHEA:51468"/>
        <dbReference type="ChEBI" id="CHEBI:15361"/>
        <dbReference type="ChEBI" id="CHEBI:16004"/>
        <dbReference type="ChEBI" id="CHEBI:24646"/>
        <dbReference type="ChEBI" id="CHEBI:132124"/>
        <dbReference type="EC" id="1.1.5.12"/>
    </reaction>
</comment>
<evidence type="ECO:0000256" key="9">
    <source>
        <dbReference type="HAMAP-Rule" id="MF_02092"/>
    </source>
</evidence>
<dbReference type="InterPro" id="IPR016164">
    <property type="entry name" value="FAD-linked_Oxase-like_C"/>
</dbReference>
<evidence type="ECO:0000256" key="6">
    <source>
        <dbReference type="ARBA" id="ARBA00022827"/>
    </source>
</evidence>
<sequence>MPHDHSSPPAEMLLSQLRAIVGSSAVLSEARKMARYCKGFRSGQGRALAVVFPTSLLAMWQVFKACVEADRIILMQAANTGLTEGSTPHGDDYDRELVIINTLRLDGAQLLDGGRQVVALPGTTLWQLERLLKPLGREPHSVIGSSCIGASVIGGICNNSGGALVQRGPAYTEMALYGRVNERGEAELINHLGIALGDTPETILTNLQQRRYDDEAVQHDERQASDHDYAQRVREIDADTPARFNADERRLFEASGCAGKLAVFAVRLDTFPAEPRQQVFYIGTNKPEVLSALRRHILAHFTHLPVAGEYMHRDIFDIAERYGKDTFLMIEKLGTDRMPFFFNLKGRIDALTEKVPLLPSHLLDRTMQGLSRLWPSHLPPRLKQYRDRYQHHLLLKMAGDGIEEAQQWLTRYFAEAEGAFFVCSAEEGNKAFLHRFAAAGAAIRYQAVHSDQVEDILALDIALRRNDSQWFEQLPAELTQNLLHRLYYGHFMCHVFHQDYIVRKGADVAAIKAQMLALLDARGAEYPAEHNVGHLYSAKAPLRDFYRRQDPTNTLNPGIGKTSKCRHWQCDGHH</sequence>
<evidence type="ECO:0000256" key="8">
    <source>
        <dbReference type="ARBA" id="ARBA00023136"/>
    </source>
</evidence>
<dbReference type="Pfam" id="PF01565">
    <property type="entry name" value="FAD_binding_4"/>
    <property type="match status" value="1"/>
</dbReference>
<feature type="binding site" evidence="9 11">
    <location>
        <begin position="85"/>
        <end position="86"/>
    </location>
    <ligand>
        <name>FAD</name>
        <dbReference type="ChEBI" id="CHEBI:57692"/>
    </ligand>
</feature>
<dbReference type="InterPro" id="IPR016172">
    <property type="entry name" value="D-lactate_DH_C-sub1"/>
</dbReference>
<keyword evidence="6 9" id="KW-0274">FAD</keyword>
<evidence type="ECO:0000256" key="2">
    <source>
        <dbReference type="ARBA" id="ARBA00022475"/>
    </source>
</evidence>
<feature type="binding site" evidence="9 11">
    <location>
        <position position="161"/>
    </location>
    <ligand>
        <name>FAD</name>
        <dbReference type="ChEBI" id="CHEBI:57692"/>
    </ligand>
</feature>
<dbReference type="OrthoDB" id="9772552at2"/>
<dbReference type="InterPro" id="IPR036318">
    <property type="entry name" value="FAD-bd_PCMH-like_sf"/>
</dbReference>
<dbReference type="Proteomes" id="UP000219788">
    <property type="component" value="Unassembled WGS sequence"/>
</dbReference>
<dbReference type="GO" id="GO:0102029">
    <property type="term" value="F:D-lactate dehydrogenase (quinone) activity"/>
    <property type="evidence" value="ECO:0007669"/>
    <property type="project" value="UniProtKB-EC"/>
</dbReference>
<feature type="binding site" evidence="9 11">
    <location>
        <position position="144"/>
    </location>
    <ligand>
        <name>FAD</name>
        <dbReference type="ChEBI" id="CHEBI:57692"/>
    </ligand>
</feature>
<dbReference type="HAMAP" id="MF_02092">
    <property type="entry name" value="DLDH_Dld"/>
    <property type="match status" value="1"/>
</dbReference>
<dbReference type="PIRSF" id="PIRSF000101">
    <property type="entry name" value="D-lactate_dh"/>
    <property type="match status" value="1"/>
</dbReference>
<dbReference type="InterPro" id="IPR015409">
    <property type="entry name" value="Lactate_DH_C"/>
</dbReference>
<keyword evidence="7 9" id="KW-0560">Oxidoreductase</keyword>
<dbReference type="GO" id="GO:0071949">
    <property type="term" value="F:FAD binding"/>
    <property type="evidence" value="ECO:0007669"/>
    <property type="project" value="InterPro"/>
</dbReference>
<name>A0A2A7U4I4_EDWTA</name>
<dbReference type="InterPro" id="IPR012256">
    <property type="entry name" value="D_lactate_DH"/>
</dbReference>
<dbReference type="InterPro" id="IPR016166">
    <property type="entry name" value="FAD-bd_PCMH"/>
</dbReference>
<dbReference type="GO" id="GO:0004458">
    <property type="term" value="F:D-lactate dehydrogenase (cytochrome) activity"/>
    <property type="evidence" value="ECO:0007669"/>
    <property type="project" value="UniProtKB-UniRule"/>
</dbReference>
<dbReference type="RefSeq" id="WP_098143358.1">
    <property type="nucleotide sequence ID" value="NZ_PDDV01000013.1"/>
</dbReference>
<dbReference type="Gene3D" id="3.30.70.610">
    <property type="entry name" value="D-lactate dehydrogenase, cap domain, subdomain 1"/>
    <property type="match status" value="2"/>
</dbReference>
<evidence type="ECO:0000256" key="7">
    <source>
        <dbReference type="ARBA" id="ARBA00023002"/>
    </source>
</evidence>